<protein>
    <submittedName>
        <fullName evidence="1">Uncharacterized protein</fullName>
    </submittedName>
</protein>
<dbReference type="Proteomes" id="UP000233837">
    <property type="component" value="Unassembled WGS sequence"/>
</dbReference>
<accession>A0A2I0VT83</accession>
<name>A0A2I0VT83_9ASPA</name>
<reference evidence="1 2" key="2">
    <citation type="journal article" date="2017" name="Nature">
        <title>The Apostasia genome and the evolution of orchids.</title>
        <authorList>
            <person name="Zhang G.Q."/>
            <person name="Liu K.W."/>
            <person name="Li Z."/>
            <person name="Lohaus R."/>
            <person name="Hsiao Y.Y."/>
            <person name="Niu S.C."/>
            <person name="Wang J.Y."/>
            <person name="Lin Y.C."/>
            <person name="Xu Q."/>
            <person name="Chen L.J."/>
            <person name="Yoshida K."/>
            <person name="Fujiwara S."/>
            <person name="Wang Z.W."/>
            <person name="Zhang Y.Q."/>
            <person name="Mitsuda N."/>
            <person name="Wang M."/>
            <person name="Liu G.H."/>
            <person name="Pecoraro L."/>
            <person name="Huang H.X."/>
            <person name="Xiao X.J."/>
            <person name="Lin M."/>
            <person name="Wu X.Y."/>
            <person name="Wu W.L."/>
            <person name="Chen Y.Y."/>
            <person name="Chang S.B."/>
            <person name="Sakamoto S."/>
            <person name="Ohme-Takagi M."/>
            <person name="Yagi M."/>
            <person name="Zeng S.J."/>
            <person name="Shen C.Y."/>
            <person name="Yeh C.M."/>
            <person name="Luo Y.B."/>
            <person name="Tsai W.C."/>
            <person name="Van de Peer Y."/>
            <person name="Liu Z.J."/>
        </authorList>
    </citation>
    <scope>NUCLEOTIDE SEQUENCE [LARGE SCALE GENOMIC DNA]</scope>
    <source>
        <tissue evidence="1">The whole plant</tissue>
    </source>
</reference>
<dbReference type="AlphaFoldDB" id="A0A2I0VT83"/>
<organism evidence="1 2">
    <name type="scientific">Dendrobium catenatum</name>
    <dbReference type="NCBI Taxonomy" id="906689"/>
    <lineage>
        <taxon>Eukaryota</taxon>
        <taxon>Viridiplantae</taxon>
        <taxon>Streptophyta</taxon>
        <taxon>Embryophyta</taxon>
        <taxon>Tracheophyta</taxon>
        <taxon>Spermatophyta</taxon>
        <taxon>Magnoliopsida</taxon>
        <taxon>Liliopsida</taxon>
        <taxon>Asparagales</taxon>
        <taxon>Orchidaceae</taxon>
        <taxon>Epidendroideae</taxon>
        <taxon>Malaxideae</taxon>
        <taxon>Dendrobiinae</taxon>
        <taxon>Dendrobium</taxon>
    </lineage>
</organism>
<sequence>MLEGNFMKGLKPDMRASVLILRVQGLGEAIELAQLVEDKNSLERSGHSSSLGVSYHTTNTFLTPKMQTMPIQKVDPRVRGQRVRRWRNFKRLTESEIQ</sequence>
<gene>
    <name evidence="1" type="ORF">MA16_Dca022368</name>
</gene>
<dbReference type="EMBL" id="KZ503255">
    <property type="protein sequence ID" value="PKU66612.1"/>
    <property type="molecule type" value="Genomic_DNA"/>
</dbReference>
<evidence type="ECO:0000313" key="1">
    <source>
        <dbReference type="EMBL" id="PKU66612.1"/>
    </source>
</evidence>
<keyword evidence="2" id="KW-1185">Reference proteome</keyword>
<proteinExistence type="predicted"/>
<reference evidence="1 2" key="1">
    <citation type="journal article" date="2016" name="Sci. Rep.">
        <title>The Dendrobium catenatum Lindl. genome sequence provides insights into polysaccharide synthase, floral development and adaptive evolution.</title>
        <authorList>
            <person name="Zhang G.Q."/>
            <person name="Xu Q."/>
            <person name="Bian C."/>
            <person name="Tsai W.C."/>
            <person name="Yeh C.M."/>
            <person name="Liu K.W."/>
            <person name="Yoshida K."/>
            <person name="Zhang L.S."/>
            <person name="Chang S.B."/>
            <person name="Chen F."/>
            <person name="Shi Y."/>
            <person name="Su Y.Y."/>
            <person name="Zhang Y.Q."/>
            <person name="Chen L.J."/>
            <person name="Yin Y."/>
            <person name="Lin M."/>
            <person name="Huang H."/>
            <person name="Deng H."/>
            <person name="Wang Z.W."/>
            <person name="Zhu S.L."/>
            <person name="Zhao X."/>
            <person name="Deng C."/>
            <person name="Niu S.C."/>
            <person name="Huang J."/>
            <person name="Wang M."/>
            <person name="Liu G.H."/>
            <person name="Yang H.J."/>
            <person name="Xiao X.J."/>
            <person name="Hsiao Y.Y."/>
            <person name="Wu W.L."/>
            <person name="Chen Y.Y."/>
            <person name="Mitsuda N."/>
            <person name="Ohme-Takagi M."/>
            <person name="Luo Y.B."/>
            <person name="Van de Peer Y."/>
            <person name="Liu Z.J."/>
        </authorList>
    </citation>
    <scope>NUCLEOTIDE SEQUENCE [LARGE SCALE GENOMIC DNA]</scope>
    <source>
        <tissue evidence="1">The whole plant</tissue>
    </source>
</reference>
<evidence type="ECO:0000313" key="2">
    <source>
        <dbReference type="Proteomes" id="UP000233837"/>
    </source>
</evidence>